<reference evidence="8 9" key="1">
    <citation type="submission" date="2018-03" db="EMBL/GenBank/DDBJ databases">
        <title>Genomic Encyclopedia of Archaeal and Bacterial Type Strains, Phase II (KMG-II): from individual species to whole genera.</title>
        <authorList>
            <person name="Goeker M."/>
        </authorList>
    </citation>
    <scope>NUCLEOTIDE SEQUENCE [LARGE SCALE GENOMIC DNA]</scope>
    <source>
        <strain evidence="8 9">DSM 28229</strain>
    </source>
</reference>
<dbReference type="Gene3D" id="1.10.150.20">
    <property type="entry name" value="5' to 3' exonuclease, C-terminal subdomain"/>
    <property type="match status" value="1"/>
</dbReference>
<name>A0A315Z9X0_SEDFL</name>
<dbReference type="GO" id="GO:0005737">
    <property type="term" value="C:cytoplasm"/>
    <property type="evidence" value="ECO:0007669"/>
    <property type="project" value="UniProtKB-SubCell"/>
</dbReference>
<comment type="subcellular location">
    <subcellularLocation>
        <location evidence="6">Cytoplasm</location>
    </subcellularLocation>
</comment>
<keyword evidence="3 6" id="KW-0238">DNA-binding</keyword>
<dbReference type="InterPro" id="IPR036267">
    <property type="entry name" value="RuvA_C_sf"/>
</dbReference>
<dbReference type="SMART" id="SM00278">
    <property type="entry name" value="HhH1"/>
    <property type="match status" value="2"/>
</dbReference>
<dbReference type="InterPro" id="IPR003583">
    <property type="entry name" value="Hlx-hairpin-Hlx_DNA-bd_motif"/>
</dbReference>
<dbReference type="InterPro" id="IPR011114">
    <property type="entry name" value="RuvA_C"/>
</dbReference>
<dbReference type="AlphaFoldDB" id="A0A315Z9X0"/>
<dbReference type="Pfam" id="PF07499">
    <property type="entry name" value="RuvA_C"/>
    <property type="match status" value="1"/>
</dbReference>
<keyword evidence="2 6" id="KW-0227">DNA damage</keyword>
<keyword evidence="1 6" id="KW-0963">Cytoplasm</keyword>
<dbReference type="RefSeq" id="WP_109619190.1">
    <property type="nucleotide sequence ID" value="NZ_QGDO01000003.1"/>
</dbReference>
<evidence type="ECO:0000256" key="4">
    <source>
        <dbReference type="ARBA" id="ARBA00023172"/>
    </source>
</evidence>
<dbReference type="GO" id="GO:0005524">
    <property type="term" value="F:ATP binding"/>
    <property type="evidence" value="ECO:0007669"/>
    <property type="project" value="InterPro"/>
</dbReference>
<dbReference type="GO" id="GO:0006310">
    <property type="term" value="P:DNA recombination"/>
    <property type="evidence" value="ECO:0007669"/>
    <property type="project" value="UniProtKB-UniRule"/>
</dbReference>
<evidence type="ECO:0000256" key="3">
    <source>
        <dbReference type="ARBA" id="ARBA00023125"/>
    </source>
</evidence>
<dbReference type="Gene3D" id="1.10.8.10">
    <property type="entry name" value="DNA helicase RuvA subunit, C-terminal domain"/>
    <property type="match status" value="1"/>
</dbReference>
<dbReference type="GO" id="GO:0048476">
    <property type="term" value="C:Holliday junction resolvase complex"/>
    <property type="evidence" value="ECO:0007669"/>
    <property type="project" value="UniProtKB-UniRule"/>
</dbReference>
<keyword evidence="5 6" id="KW-0234">DNA repair</keyword>
<evidence type="ECO:0000256" key="1">
    <source>
        <dbReference type="ARBA" id="ARBA00022490"/>
    </source>
</evidence>
<keyword evidence="8" id="KW-0347">Helicase</keyword>
<evidence type="ECO:0000313" key="8">
    <source>
        <dbReference type="EMBL" id="PWJ42331.1"/>
    </source>
</evidence>
<keyword evidence="9" id="KW-1185">Reference proteome</keyword>
<dbReference type="Pfam" id="PF14520">
    <property type="entry name" value="HHH_5"/>
    <property type="match status" value="1"/>
</dbReference>
<keyword evidence="8" id="KW-0547">Nucleotide-binding</keyword>
<dbReference type="SUPFAM" id="SSF50249">
    <property type="entry name" value="Nucleic acid-binding proteins"/>
    <property type="match status" value="1"/>
</dbReference>
<dbReference type="InterPro" id="IPR000085">
    <property type="entry name" value="RuvA"/>
</dbReference>
<dbReference type="Pfam" id="PF01330">
    <property type="entry name" value="RuvA_N"/>
    <property type="match status" value="1"/>
</dbReference>
<dbReference type="InterPro" id="IPR012340">
    <property type="entry name" value="NA-bd_OB-fold"/>
</dbReference>
<feature type="domain" description="Helix-hairpin-helix DNA-binding motif class 1" evidence="7">
    <location>
        <begin position="107"/>
        <end position="126"/>
    </location>
</feature>
<gene>
    <name evidence="6" type="primary">ruvA</name>
    <name evidence="8" type="ORF">BC781_103583</name>
</gene>
<keyword evidence="4 6" id="KW-0233">DNA recombination</keyword>
<organism evidence="8 9">
    <name type="scientific">Sediminitomix flava</name>
    <dbReference type="NCBI Taxonomy" id="379075"/>
    <lineage>
        <taxon>Bacteria</taxon>
        <taxon>Pseudomonadati</taxon>
        <taxon>Bacteroidota</taxon>
        <taxon>Cytophagia</taxon>
        <taxon>Cytophagales</taxon>
        <taxon>Flammeovirgaceae</taxon>
        <taxon>Sediminitomix</taxon>
    </lineage>
</organism>
<feature type="region of interest" description="Domain III" evidence="6">
    <location>
        <begin position="153"/>
        <end position="199"/>
    </location>
</feature>
<protein>
    <recommendedName>
        <fullName evidence="6">Holliday junction branch migration complex subunit RuvA</fullName>
    </recommendedName>
</protein>
<proteinExistence type="inferred from homology"/>
<dbReference type="InterPro" id="IPR010994">
    <property type="entry name" value="RuvA_2-like"/>
</dbReference>
<comment type="subunit">
    <text evidence="6">Homotetramer. Forms an RuvA(8)-RuvB(12)-Holliday junction (HJ) complex. HJ DNA is sandwiched between 2 RuvA tetramers; dsDNA enters through RuvA and exits via RuvB. An RuvB hexamer assembles on each DNA strand where it exits the tetramer. Each RuvB hexamer is contacted by two RuvA subunits (via domain III) on 2 adjacent RuvB subunits; this complex drives branch migration. In the full resolvosome a probable DNA-RuvA(4)-RuvB(12)-RuvC(2) complex forms which resolves the HJ.</text>
</comment>
<comment type="domain">
    <text evidence="6">Has three domains with a flexible linker between the domains II and III and assumes an 'L' shape. Domain III is highly mobile and contacts RuvB.</text>
</comment>
<feature type="domain" description="Helix-hairpin-helix DNA-binding motif class 1" evidence="7">
    <location>
        <begin position="72"/>
        <end position="91"/>
    </location>
</feature>
<evidence type="ECO:0000256" key="2">
    <source>
        <dbReference type="ARBA" id="ARBA00022763"/>
    </source>
</evidence>
<dbReference type="HAMAP" id="MF_00031">
    <property type="entry name" value="DNA_HJ_migration_RuvA"/>
    <property type="match status" value="1"/>
</dbReference>
<dbReference type="NCBIfam" id="TIGR00084">
    <property type="entry name" value="ruvA"/>
    <property type="match status" value="1"/>
</dbReference>
<comment type="similarity">
    <text evidence="6">Belongs to the RuvA family.</text>
</comment>
<dbReference type="GO" id="GO:0006281">
    <property type="term" value="P:DNA repair"/>
    <property type="evidence" value="ECO:0007669"/>
    <property type="project" value="UniProtKB-UniRule"/>
</dbReference>
<dbReference type="GO" id="GO:0009379">
    <property type="term" value="C:Holliday junction helicase complex"/>
    <property type="evidence" value="ECO:0007669"/>
    <property type="project" value="InterPro"/>
</dbReference>
<evidence type="ECO:0000256" key="6">
    <source>
        <dbReference type="HAMAP-Rule" id="MF_00031"/>
    </source>
</evidence>
<dbReference type="InterPro" id="IPR013849">
    <property type="entry name" value="DNA_helicase_Holl-junc_RuvA_I"/>
</dbReference>
<dbReference type="GO" id="GO:0009378">
    <property type="term" value="F:four-way junction helicase activity"/>
    <property type="evidence" value="ECO:0007669"/>
    <property type="project" value="InterPro"/>
</dbReference>
<dbReference type="OrthoDB" id="5293449at2"/>
<keyword evidence="8" id="KW-0067">ATP-binding</keyword>
<dbReference type="Proteomes" id="UP000245535">
    <property type="component" value="Unassembled WGS sequence"/>
</dbReference>
<evidence type="ECO:0000259" key="7">
    <source>
        <dbReference type="SMART" id="SM00278"/>
    </source>
</evidence>
<evidence type="ECO:0000256" key="5">
    <source>
        <dbReference type="ARBA" id="ARBA00023204"/>
    </source>
</evidence>
<dbReference type="Gene3D" id="2.40.50.140">
    <property type="entry name" value="Nucleic acid-binding proteins"/>
    <property type="match status" value="1"/>
</dbReference>
<dbReference type="EMBL" id="QGDO01000003">
    <property type="protein sequence ID" value="PWJ42331.1"/>
    <property type="molecule type" value="Genomic_DNA"/>
</dbReference>
<comment type="function">
    <text evidence="6">The RuvA-RuvB-RuvC complex processes Holliday junction (HJ) DNA during genetic recombination and DNA repair, while the RuvA-RuvB complex plays an important role in the rescue of blocked DNA replication forks via replication fork reversal (RFR). RuvA specifically binds to HJ cruciform DNA, conferring on it an open structure. The RuvB hexamer acts as an ATP-dependent pump, pulling dsDNA into and through the RuvAB complex. HJ branch migration allows RuvC to scan DNA until it finds its consensus sequence, where it cleaves and resolves the cruciform DNA.</text>
</comment>
<keyword evidence="8" id="KW-0378">Hydrolase</keyword>
<dbReference type="CDD" id="cd14332">
    <property type="entry name" value="UBA_RuvA_C"/>
    <property type="match status" value="1"/>
</dbReference>
<evidence type="ECO:0000313" key="9">
    <source>
        <dbReference type="Proteomes" id="UP000245535"/>
    </source>
</evidence>
<dbReference type="SUPFAM" id="SSF47781">
    <property type="entry name" value="RuvA domain 2-like"/>
    <property type="match status" value="1"/>
</dbReference>
<sequence length="199" mass="21758">MYYYLKGKLTLKAPTFIVLDVGGIGYEIFVSLNTSSSLQENNEYKLYTYFHVKEDQQSLFGFTTLLEKELFEALISVSGIGPSTALAVLSSMNPEEVIQAILGEDLKSIQSVKGIGAKTAKRLIIDLKDKVSKLDLPEGFDTSSARTSSSYNPNIQEALEALLQLGFAKPAAAKVLKSVSAKYGNDLSVEDLIKYALKN</sequence>
<comment type="caution">
    <text evidence="6">Lacks conserved residue(s) required for the propagation of feature annotation.</text>
</comment>
<accession>A0A315Z9X0</accession>
<dbReference type="SUPFAM" id="SSF46929">
    <property type="entry name" value="DNA helicase RuvA subunit, C-terminal domain"/>
    <property type="match status" value="1"/>
</dbReference>
<dbReference type="GO" id="GO:0000400">
    <property type="term" value="F:four-way junction DNA binding"/>
    <property type="evidence" value="ECO:0007669"/>
    <property type="project" value="UniProtKB-UniRule"/>
</dbReference>
<comment type="caution">
    <text evidence="8">The sequence shown here is derived from an EMBL/GenBank/DDBJ whole genome shotgun (WGS) entry which is preliminary data.</text>
</comment>